<dbReference type="PANTHER" id="PTHR39199">
    <property type="entry name" value="BLR5128 PROTEIN"/>
    <property type="match status" value="1"/>
</dbReference>
<evidence type="ECO:0000313" key="2">
    <source>
        <dbReference type="EMBL" id="KIW19673.1"/>
    </source>
</evidence>
<dbReference type="PANTHER" id="PTHR39199:SF1">
    <property type="entry name" value="BLR5128 PROTEIN"/>
    <property type="match status" value="1"/>
</dbReference>
<evidence type="ECO:0000313" key="3">
    <source>
        <dbReference type="Proteomes" id="UP000053328"/>
    </source>
</evidence>
<dbReference type="EMBL" id="KN847492">
    <property type="protein sequence ID" value="KIW19673.1"/>
    <property type="molecule type" value="Genomic_DNA"/>
</dbReference>
<accession>A0A0D2BL37</accession>
<dbReference type="GeneID" id="27327330"/>
<dbReference type="VEuPathDB" id="FungiDB:PV08_00247"/>
<organism evidence="2 3">
    <name type="scientific">Exophiala spinifera</name>
    <dbReference type="NCBI Taxonomy" id="91928"/>
    <lineage>
        <taxon>Eukaryota</taxon>
        <taxon>Fungi</taxon>
        <taxon>Dikarya</taxon>
        <taxon>Ascomycota</taxon>
        <taxon>Pezizomycotina</taxon>
        <taxon>Eurotiomycetes</taxon>
        <taxon>Chaetothyriomycetidae</taxon>
        <taxon>Chaetothyriales</taxon>
        <taxon>Herpotrichiellaceae</taxon>
        <taxon>Exophiala</taxon>
    </lineage>
</organism>
<dbReference type="RefSeq" id="XP_016239889.1">
    <property type="nucleotide sequence ID" value="XM_016374613.1"/>
</dbReference>
<dbReference type="OrthoDB" id="10064407at2759"/>
<dbReference type="STRING" id="91928.A0A0D2BL37"/>
<dbReference type="SUPFAM" id="SSF55021">
    <property type="entry name" value="ACT-like"/>
    <property type="match status" value="2"/>
</dbReference>
<dbReference type="GO" id="GO:0046394">
    <property type="term" value="P:carboxylic acid biosynthetic process"/>
    <property type="evidence" value="ECO:0007669"/>
    <property type="project" value="UniProtKB-ARBA"/>
</dbReference>
<dbReference type="Pfam" id="PF10000">
    <property type="entry name" value="ACT_3"/>
    <property type="match status" value="1"/>
</dbReference>
<gene>
    <name evidence="2" type="ORF">PV08_00247</name>
</gene>
<feature type="domain" description="DUF2241" evidence="1">
    <location>
        <begin position="5"/>
        <end position="77"/>
    </location>
</feature>
<dbReference type="InterPro" id="IPR018717">
    <property type="entry name" value="DUF2241"/>
</dbReference>
<reference evidence="2 3" key="1">
    <citation type="submission" date="2015-01" db="EMBL/GenBank/DDBJ databases">
        <title>The Genome Sequence of Exophiala spinifera CBS89968.</title>
        <authorList>
            <consortium name="The Broad Institute Genomics Platform"/>
            <person name="Cuomo C."/>
            <person name="de Hoog S."/>
            <person name="Gorbushina A."/>
            <person name="Stielow B."/>
            <person name="Teixiera M."/>
            <person name="Abouelleil A."/>
            <person name="Chapman S.B."/>
            <person name="Priest M."/>
            <person name="Young S.K."/>
            <person name="Wortman J."/>
            <person name="Nusbaum C."/>
            <person name="Birren B."/>
        </authorList>
    </citation>
    <scope>NUCLEOTIDE SEQUENCE [LARGE SCALE GENOMIC DNA]</scope>
    <source>
        <strain evidence="2 3">CBS 89968</strain>
    </source>
</reference>
<name>A0A0D2BL37_9EURO</name>
<dbReference type="InterPro" id="IPR045865">
    <property type="entry name" value="ACT-like_dom_sf"/>
</dbReference>
<dbReference type="HOGENOM" id="CLU_113369_0_0_1"/>
<dbReference type="Proteomes" id="UP000053328">
    <property type="component" value="Unassembled WGS sequence"/>
</dbReference>
<evidence type="ECO:0000259" key="1">
    <source>
        <dbReference type="Pfam" id="PF10000"/>
    </source>
</evidence>
<proteinExistence type="predicted"/>
<dbReference type="AlphaFoldDB" id="A0A0D2BL37"/>
<protein>
    <recommendedName>
        <fullName evidence="1">DUF2241 domain-containing protein</fullName>
    </recommendedName>
</protein>
<dbReference type="Gene3D" id="3.30.2130.10">
    <property type="entry name" value="VC0802-like"/>
    <property type="match status" value="1"/>
</dbReference>
<sequence>MAAVGETSLQTLLSSLTLVLHEPTYVFLTIPHEQFRSPFMIPFADILLSFREAEGVTLVVTQSLAEQHALAYQYPCRMITCNVHSSLEAVGFMAHLATKLAGKGLSVNPVSGYFHDHLFVPVEKAREAVEVLEKVREDAERATTSLKQ</sequence>
<keyword evidence="3" id="KW-1185">Reference proteome</keyword>
<dbReference type="GO" id="GO:0006520">
    <property type="term" value="P:amino acid metabolic process"/>
    <property type="evidence" value="ECO:0007669"/>
    <property type="project" value="UniProtKB-ARBA"/>
</dbReference>